<evidence type="ECO:0000256" key="1">
    <source>
        <dbReference type="SAM" id="MobiDB-lite"/>
    </source>
</evidence>
<evidence type="ECO:0000313" key="3">
    <source>
        <dbReference type="Proteomes" id="UP001386955"/>
    </source>
</evidence>
<feature type="region of interest" description="Disordered" evidence="1">
    <location>
        <begin position="1"/>
        <end position="92"/>
    </location>
</feature>
<proteinExistence type="predicted"/>
<accession>A0AAN9XHN8</accession>
<name>A0AAN9XHN8_PSOTE</name>
<organism evidence="2 3">
    <name type="scientific">Psophocarpus tetragonolobus</name>
    <name type="common">Winged bean</name>
    <name type="synonym">Dolichos tetragonolobus</name>
    <dbReference type="NCBI Taxonomy" id="3891"/>
    <lineage>
        <taxon>Eukaryota</taxon>
        <taxon>Viridiplantae</taxon>
        <taxon>Streptophyta</taxon>
        <taxon>Embryophyta</taxon>
        <taxon>Tracheophyta</taxon>
        <taxon>Spermatophyta</taxon>
        <taxon>Magnoliopsida</taxon>
        <taxon>eudicotyledons</taxon>
        <taxon>Gunneridae</taxon>
        <taxon>Pentapetalae</taxon>
        <taxon>rosids</taxon>
        <taxon>fabids</taxon>
        <taxon>Fabales</taxon>
        <taxon>Fabaceae</taxon>
        <taxon>Papilionoideae</taxon>
        <taxon>50 kb inversion clade</taxon>
        <taxon>NPAAA clade</taxon>
        <taxon>indigoferoid/millettioid clade</taxon>
        <taxon>Phaseoleae</taxon>
        <taxon>Psophocarpus</taxon>
    </lineage>
</organism>
<keyword evidence="3" id="KW-1185">Reference proteome</keyword>
<evidence type="ECO:0000313" key="2">
    <source>
        <dbReference type="EMBL" id="KAK7392590.1"/>
    </source>
</evidence>
<dbReference type="AlphaFoldDB" id="A0AAN9XHN8"/>
<gene>
    <name evidence="2" type="ORF">VNO78_21033</name>
</gene>
<reference evidence="2 3" key="1">
    <citation type="submission" date="2024-01" db="EMBL/GenBank/DDBJ databases">
        <title>The genomes of 5 underutilized Papilionoideae crops provide insights into root nodulation and disease resistanc.</title>
        <authorList>
            <person name="Jiang F."/>
        </authorList>
    </citation>
    <scope>NUCLEOTIDE SEQUENCE [LARGE SCALE GENOMIC DNA]</scope>
    <source>
        <strain evidence="2">DUOXIRENSHENG_FW03</strain>
        <tissue evidence="2">Leaves</tissue>
    </source>
</reference>
<sequence length="167" mass="17843">MHVARGRHADQPASGPRREDLTVGEGMWLRGIDPAVGGKQSAQRQPATRNGRGTHARWMEQRASGQRGCDPTVGEGTWQRGTHSAVGDGPFTWLGREEASRNIVGARDSLGQTEEVQSPELCGKKLGPTLGLSVEPDWAAEQCGRGLEMGRMIGGSLGLVTTEGDKM</sequence>
<protein>
    <submittedName>
        <fullName evidence="2">Uncharacterized protein</fullName>
    </submittedName>
</protein>
<dbReference type="EMBL" id="JAYMYS010000005">
    <property type="protein sequence ID" value="KAK7392590.1"/>
    <property type="molecule type" value="Genomic_DNA"/>
</dbReference>
<comment type="caution">
    <text evidence="2">The sequence shown here is derived from an EMBL/GenBank/DDBJ whole genome shotgun (WGS) entry which is preliminary data.</text>
</comment>
<dbReference type="Proteomes" id="UP001386955">
    <property type="component" value="Unassembled WGS sequence"/>
</dbReference>